<evidence type="ECO:0000256" key="1">
    <source>
        <dbReference type="SAM" id="MobiDB-lite"/>
    </source>
</evidence>
<comment type="caution">
    <text evidence="2">The sequence shown here is derived from an EMBL/GenBank/DDBJ whole genome shotgun (WGS) entry which is preliminary data.</text>
</comment>
<organism evidence="2 3">
    <name type="scientific">Anthostomella pinea</name>
    <dbReference type="NCBI Taxonomy" id="933095"/>
    <lineage>
        <taxon>Eukaryota</taxon>
        <taxon>Fungi</taxon>
        <taxon>Dikarya</taxon>
        <taxon>Ascomycota</taxon>
        <taxon>Pezizomycotina</taxon>
        <taxon>Sordariomycetes</taxon>
        <taxon>Xylariomycetidae</taxon>
        <taxon>Xylariales</taxon>
        <taxon>Xylariaceae</taxon>
        <taxon>Anthostomella</taxon>
    </lineage>
</organism>
<dbReference type="EMBL" id="CAUWAG010000006">
    <property type="protein sequence ID" value="CAJ2503432.1"/>
    <property type="molecule type" value="Genomic_DNA"/>
</dbReference>
<feature type="region of interest" description="Disordered" evidence="1">
    <location>
        <begin position="1"/>
        <end position="34"/>
    </location>
</feature>
<dbReference type="AlphaFoldDB" id="A0AAI8YG19"/>
<protein>
    <submittedName>
        <fullName evidence="2">Uu.00g108260.m01.CDS01</fullName>
    </submittedName>
</protein>
<reference evidence="2" key="1">
    <citation type="submission" date="2023-10" db="EMBL/GenBank/DDBJ databases">
        <authorList>
            <person name="Hackl T."/>
        </authorList>
    </citation>
    <scope>NUCLEOTIDE SEQUENCE</scope>
</reference>
<proteinExistence type="predicted"/>
<feature type="region of interest" description="Disordered" evidence="1">
    <location>
        <begin position="55"/>
        <end position="124"/>
    </location>
</feature>
<evidence type="ECO:0000313" key="3">
    <source>
        <dbReference type="Proteomes" id="UP001295740"/>
    </source>
</evidence>
<sequence>MSPGPATPISTHRKTLKTPVHPPQLVGLRRPVPTPRPAKAFMLLVVTLKSSCHHIDMPPHRHAQPANPEPWRQGRAESQVPPTAKVAGRGIGRRHRLTALGSPPGYVSQRQAKLAEDSSGLLAS</sequence>
<accession>A0AAI8YG19</accession>
<name>A0AAI8YG19_9PEZI</name>
<dbReference type="Proteomes" id="UP001295740">
    <property type="component" value="Unassembled WGS sequence"/>
</dbReference>
<gene>
    <name evidence="2" type="ORF">KHLLAP_LOCUS3900</name>
</gene>
<evidence type="ECO:0000313" key="2">
    <source>
        <dbReference type="EMBL" id="CAJ2503432.1"/>
    </source>
</evidence>
<keyword evidence="3" id="KW-1185">Reference proteome</keyword>